<keyword evidence="9" id="KW-1185">Reference proteome</keyword>
<organism evidence="8 9">
    <name type="scientific">Leifsonia poae</name>
    <dbReference type="NCBI Taxonomy" id="110933"/>
    <lineage>
        <taxon>Bacteria</taxon>
        <taxon>Bacillati</taxon>
        <taxon>Actinomycetota</taxon>
        <taxon>Actinomycetes</taxon>
        <taxon>Micrococcales</taxon>
        <taxon>Microbacteriaceae</taxon>
        <taxon>Leifsonia</taxon>
    </lineage>
</organism>
<proteinExistence type="inferred from homology"/>
<evidence type="ECO:0000256" key="6">
    <source>
        <dbReference type="RuleBase" id="RU003915"/>
    </source>
</evidence>
<accession>A0A9W6M178</accession>
<evidence type="ECO:0000256" key="1">
    <source>
        <dbReference type="ARBA" id="ARBA00000971"/>
    </source>
</evidence>
<dbReference type="Proteomes" id="UP001142372">
    <property type="component" value="Unassembled WGS sequence"/>
</dbReference>
<evidence type="ECO:0000256" key="3">
    <source>
        <dbReference type="ARBA" id="ARBA00023110"/>
    </source>
</evidence>
<dbReference type="PANTHER" id="PTHR43811">
    <property type="entry name" value="FKBP-TYPE PEPTIDYL-PROLYL CIS-TRANS ISOMERASE FKPA"/>
    <property type="match status" value="1"/>
</dbReference>
<dbReference type="EC" id="5.2.1.8" evidence="6"/>
<reference evidence="8" key="2">
    <citation type="submission" date="2023-01" db="EMBL/GenBank/DDBJ databases">
        <authorList>
            <person name="Sun Q."/>
            <person name="Evtushenko L."/>
        </authorList>
    </citation>
    <scope>NUCLEOTIDE SEQUENCE</scope>
    <source>
        <strain evidence="8">VKM Ac-1401</strain>
    </source>
</reference>
<keyword evidence="3 5" id="KW-0697">Rotamase</keyword>
<dbReference type="InterPro" id="IPR001179">
    <property type="entry name" value="PPIase_FKBP_dom"/>
</dbReference>
<dbReference type="Gene3D" id="3.10.50.40">
    <property type="match status" value="1"/>
</dbReference>
<evidence type="ECO:0000259" key="7">
    <source>
        <dbReference type="PROSITE" id="PS50059"/>
    </source>
</evidence>
<dbReference type="AlphaFoldDB" id="A0A9W6M178"/>
<comment type="catalytic activity">
    <reaction evidence="1 5 6">
        <text>[protein]-peptidylproline (omega=180) = [protein]-peptidylproline (omega=0)</text>
        <dbReference type="Rhea" id="RHEA:16237"/>
        <dbReference type="Rhea" id="RHEA-COMP:10747"/>
        <dbReference type="Rhea" id="RHEA-COMP:10748"/>
        <dbReference type="ChEBI" id="CHEBI:83833"/>
        <dbReference type="ChEBI" id="CHEBI:83834"/>
        <dbReference type="EC" id="5.2.1.8"/>
    </reaction>
</comment>
<evidence type="ECO:0000313" key="8">
    <source>
        <dbReference type="EMBL" id="GLJ77429.1"/>
    </source>
</evidence>
<dbReference type="GO" id="GO:0003755">
    <property type="term" value="F:peptidyl-prolyl cis-trans isomerase activity"/>
    <property type="evidence" value="ECO:0007669"/>
    <property type="project" value="UniProtKB-UniRule"/>
</dbReference>
<evidence type="ECO:0000313" key="9">
    <source>
        <dbReference type="Proteomes" id="UP001142372"/>
    </source>
</evidence>
<evidence type="ECO:0000256" key="4">
    <source>
        <dbReference type="ARBA" id="ARBA00023235"/>
    </source>
</evidence>
<reference evidence="8" key="1">
    <citation type="journal article" date="2014" name="Int. J. Syst. Evol. Microbiol.">
        <title>Complete genome sequence of Corynebacterium casei LMG S-19264T (=DSM 44701T), isolated from a smear-ripened cheese.</title>
        <authorList>
            <consortium name="US DOE Joint Genome Institute (JGI-PGF)"/>
            <person name="Walter F."/>
            <person name="Albersmeier A."/>
            <person name="Kalinowski J."/>
            <person name="Ruckert C."/>
        </authorList>
    </citation>
    <scope>NUCLEOTIDE SEQUENCE</scope>
    <source>
        <strain evidence="8">VKM Ac-1401</strain>
    </source>
</reference>
<name>A0A9W6M178_9MICO</name>
<dbReference type="PROSITE" id="PS50059">
    <property type="entry name" value="FKBP_PPIASE"/>
    <property type="match status" value="1"/>
</dbReference>
<feature type="domain" description="PPIase FKBP-type" evidence="7">
    <location>
        <begin position="196"/>
        <end position="282"/>
    </location>
</feature>
<dbReference type="SUPFAM" id="SSF54534">
    <property type="entry name" value="FKBP-like"/>
    <property type="match status" value="1"/>
</dbReference>
<sequence length="283" mass="29018">MKEGDASKAVTVSGAFGATPKVTIKTPLKASSLERSVAITGDGSEVKGGDSVDIAIAAYNGTTGKELIPATGFGGTGAQAIPVDATKYAPGLVRAVECLPLKSRVVIAGSAKEMFGAADISQLSIKATDPVVFVVDSIDKAPTRADGTPVAPKAGFPTVTLSKTGEPTITIPKADPPTTTQIAVLKQGDGEVVQSGDTVTVQYKGVLWRNGQMFDSSWSRGAPTPLQTTGVVKGFQKALEGQKVGTQVIAVIPPADGYGKTGQGDIKATDTMVFVIDILKTTR</sequence>
<evidence type="ECO:0000256" key="5">
    <source>
        <dbReference type="PROSITE-ProRule" id="PRU00277"/>
    </source>
</evidence>
<comment type="caution">
    <text evidence="8">The sequence shown here is derived from an EMBL/GenBank/DDBJ whole genome shotgun (WGS) entry which is preliminary data.</text>
</comment>
<evidence type="ECO:0000256" key="2">
    <source>
        <dbReference type="ARBA" id="ARBA00006577"/>
    </source>
</evidence>
<dbReference type="EMBL" id="BSEN01000015">
    <property type="protein sequence ID" value="GLJ77429.1"/>
    <property type="molecule type" value="Genomic_DNA"/>
</dbReference>
<protein>
    <recommendedName>
        <fullName evidence="6">Peptidyl-prolyl cis-trans isomerase</fullName>
        <ecNumber evidence="6">5.2.1.8</ecNumber>
    </recommendedName>
</protein>
<comment type="similarity">
    <text evidence="2 6">Belongs to the FKBP-type PPIase family.</text>
</comment>
<dbReference type="InterPro" id="IPR046357">
    <property type="entry name" value="PPIase_dom_sf"/>
</dbReference>
<gene>
    <name evidence="8" type="ORF">GCM10017584_30030</name>
</gene>
<dbReference type="PANTHER" id="PTHR43811:SF19">
    <property type="entry name" value="39 KDA FK506-BINDING NUCLEAR PROTEIN"/>
    <property type="match status" value="1"/>
</dbReference>
<keyword evidence="4 5" id="KW-0413">Isomerase</keyword>
<dbReference type="Pfam" id="PF00254">
    <property type="entry name" value="FKBP_C"/>
    <property type="match status" value="1"/>
</dbReference>